<reference evidence="8" key="2">
    <citation type="submission" date="2021-01" db="EMBL/GenBank/DDBJ databases">
        <authorList>
            <person name="Kang M."/>
        </authorList>
    </citation>
    <scope>NUCLEOTIDE SEQUENCE</scope>
    <source>
        <strain evidence="8">KACC 17527</strain>
    </source>
</reference>
<keyword evidence="2 4" id="KW-0479">Metal-binding</keyword>
<proteinExistence type="predicted"/>
<feature type="region of interest" description="Disordered" evidence="5">
    <location>
        <begin position="480"/>
        <end position="556"/>
    </location>
</feature>
<dbReference type="InterPro" id="IPR036909">
    <property type="entry name" value="Cyt_c-like_dom_sf"/>
</dbReference>
<dbReference type="PROSITE" id="PS51007">
    <property type="entry name" value="CYTC"/>
    <property type="match status" value="3"/>
</dbReference>
<feature type="domain" description="Cytochrome c" evidence="7">
    <location>
        <begin position="312"/>
        <end position="402"/>
    </location>
</feature>
<dbReference type="InterPro" id="IPR051459">
    <property type="entry name" value="Cytochrome_c-type_DH"/>
</dbReference>
<dbReference type="PANTHER" id="PTHR35008:SF8">
    <property type="entry name" value="ALCOHOL DEHYDROGENASE CYTOCHROME C SUBUNIT"/>
    <property type="match status" value="1"/>
</dbReference>
<sequence length="556" mass="57740">MRTSSILIVGGLAAAVVATTLVFAQPKSAPQQPAPSVQPPTGTSDVQVQRGKYLVALGDCVACHTQQGGARFAGGRAVQTPFGTIYSANITPDKDTGIGDWTADQFYRALHEGIDDEGHHLYPAFPYNYYTGITREDSDAMLAYMKSIPAVRHDFERNQLPFPFNQRWLLTFWNALFLDKGPYQANPSKSPQWNRGAYLVQTLGHCEACHTAKNFLGAPKHDQAFRGGTFGTWYAPDITGNRRSGIGGWTDDALREFLRQGTNVHSAASGEMGEVVAFSTSQMNDDDLQAVITYLRGLPASPEPEVKQPDQAVMKQGEAIFQDTCSACHRMDGQGVPRFFPPLQQDANLQQSDPTSVLHFILAGTRKVPTDRAATPLAMPAYDWKLGDQQIAAVATFVRNSWGNRASPVTAEQVDKLRKQLPRPQGTPAQADTSAAGGNPLAHPGPETLGRAGTDSRDNGTPNAGRAATNTALIPATHASDAASAAGGGNPATGGGTSGAGSTSGGGSTAGGGSTSGGGTSGSGTSGTSGGAGAGGGGAKQQQGGHPAGVPSPGPG</sequence>
<evidence type="ECO:0000313" key="8">
    <source>
        <dbReference type="EMBL" id="MBK6007366.1"/>
    </source>
</evidence>
<dbReference type="RefSeq" id="WP_201172577.1">
    <property type="nucleotide sequence ID" value="NZ_JAEPWM010000005.1"/>
</dbReference>
<feature type="domain" description="Cytochrome c" evidence="7">
    <location>
        <begin position="191"/>
        <end position="299"/>
    </location>
</feature>
<evidence type="ECO:0000259" key="7">
    <source>
        <dbReference type="PROSITE" id="PS51007"/>
    </source>
</evidence>
<comment type="caution">
    <text evidence="8">The sequence shown here is derived from an EMBL/GenBank/DDBJ whole genome shotgun (WGS) entry which is preliminary data.</text>
</comment>
<keyword evidence="1 4" id="KW-0349">Heme</keyword>
<dbReference type="SUPFAM" id="SSF46626">
    <property type="entry name" value="Cytochrome c"/>
    <property type="match status" value="3"/>
</dbReference>
<dbReference type="AlphaFoldDB" id="A0A934TUN1"/>
<organism evidence="8 9">
    <name type="scientific">Ramlibacter ginsenosidimutans</name>
    <dbReference type="NCBI Taxonomy" id="502333"/>
    <lineage>
        <taxon>Bacteria</taxon>
        <taxon>Pseudomonadati</taxon>
        <taxon>Pseudomonadota</taxon>
        <taxon>Betaproteobacteria</taxon>
        <taxon>Burkholderiales</taxon>
        <taxon>Comamonadaceae</taxon>
        <taxon>Ramlibacter</taxon>
    </lineage>
</organism>
<accession>A0A934TUN1</accession>
<reference evidence="8" key="1">
    <citation type="journal article" date="2012" name="J. Microbiol. Biotechnol.">
        <title>Ramlibacter ginsenosidimutans sp. nov., with ginsenoside-converting activity.</title>
        <authorList>
            <person name="Wang L."/>
            <person name="An D.S."/>
            <person name="Kim S.G."/>
            <person name="Jin F.X."/>
            <person name="Kim S.C."/>
            <person name="Lee S.T."/>
            <person name="Im W.T."/>
        </authorList>
    </citation>
    <scope>NUCLEOTIDE SEQUENCE</scope>
    <source>
        <strain evidence="8">KACC 17527</strain>
    </source>
</reference>
<name>A0A934TUN1_9BURK</name>
<keyword evidence="3 4" id="KW-0408">Iron</keyword>
<dbReference type="InterPro" id="IPR009056">
    <property type="entry name" value="Cyt_c-like_dom"/>
</dbReference>
<keyword evidence="6" id="KW-0732">Signal</keyword>
<protein>
    <submittedName>
        <fullName evidence="8">Cytochrome c</fullName>
    </submittedName>
</protein>
<evidence type="ECO:0000256" key="4">
    <source>
        <dbReference type="PROSITE-ProRule" id="PRU00433"/>
    </source>
</evidence>
<evidence type="ECO:0000256" key="5">
    <source>
        <dbReference type="SAM" id="MobiDB-lite"/>
    </source>
</evidence>
<evidence type="ECO:0000256" key="3">
    <source>
        <dbReference type="ARBA" id="ARBA00023004"/>
    </source>
</evidence>
<evidence type="ECO:0000256" key="6">
    <source>
        <dbReference type="SAM" id="SignalP"/>
    </source>
</evidence>
<keyword evidence="9" id="KW-1185">Reference proteome</keyword>
<feature type="region of interest" description="Disordered" evidence="5">
    <location>
        <begin position="420"/>
        <end position="467"/>
    </location>
</feature>
<dbReference type="GO" id="GO:0046872">
    <property type="term" value="F:metal ion binding"/>
    <property type="evidence" value="ECO:0007669"/>
    <property type="project" value="UniProtKB-KW"/>
</dbReference>
<feature type="compositionally biased region" description="Gly residues" evidence="5">
    <location>
        <begin position="486"/>
        <end position="539"/>
    </location>
</feature>
<dbReference type="Proteomes" id="UP000630528">
    <property type="component" value="Unassembled WGS sequence"/>
</dbReference>
<feature type="domain" description="Cytochrome c" evidence="7">
    <location>
        <begin position="46"/>
        <end position="149"/>
    </location>
</feature>
<evidence type="ECO:0000256" key="1">
    <source>
        <dbReference type="ARBA" id="ARBA00022617"/>
    </source>
</evidence>
<dbReference type="GO" id="GO:0009055">
    <property type="term" value="F:electron transfer activity"/>
    <property type="evidence" value="ECO:0007669"/>
    <property type="project" value="InterPro"/>
</dbReference>
<evidence type="ECO:0000313" key="9">
    <source>
        <dbReference type="Proteomes" id="UP000630528"/>
    </source>
</evidence>
<feature type="chain" id="PRO_5036829253" evidence="6">
    <location>
        <begin position="25"/>
        <end position="556"/>
    </location>
</feature>
<dbReference type="PANTHER" id="PTHR35008">
    <property type="entry name" value="BLL4482 PROTEIN-RELATED"/>
    <property type="match status" value="1"/>
</dbReference>
<dbReference type="EMBL" id="JAEPWM010000005">
    <property type="protein sequence ID" value="MBK6007366.1"/>
    <property type="molecule type" value="Genomic_DNA"/>
</dbReference>
<evidence type="ECO:0000256" key="2">
    <source>
        <dbReference type="ARBA" id="ARBA00022723"/>
    </source>
</evidence>
<feature type="signal peptide" evidence="6">
    <location>
        <begin position="1"/>
        <end position="24"/>
    </location>
</feature>
<gene>
    <name evidence="8" type="ORF">JJB11_14790</name>
</gene>
<dbReference type="Pfam" id="PF00034">
    <property type="entry name" value="Cytochrom_C"/>
    <property type="match status" value="2"/>
</dbReference>
<dbReference type="GO" id="GO:0020037">
    <property type="term" value="F:heme binding"/>
    <property type="evidence" value="ECO:0007669"/>
    <property type="project" value="InterPro"/>
</dbReference>
<dbReference type="Gene3D" id="1.10.760.10">
    <property type="entry name" value="Cytochrome c-like domain"/>
    <property type="match status" value="3"/>
</dbReference>